<evidence type="ECO:0000313" key="2">
    <source>
        <dbReference type="Proteomes" id="UP000250991"/>
    </source>
</evidence>
<proteinExistence type="predicted"/>
<gene>
    <name evidence="1" type="ORF">NCTC8009_05718</name>
</gene>
<organism evidence="1 2">
    <name type="scientific">Escherichia coli</name>
    <dbReference type="NCBI Taxonomy" id="562"/>
    <lineage>
        <taxon>Bacteria</taxon>
        <taxon>Pseudomonadati</taxon>
        <taxon>Pseudomonadota</taxon>
        <taxon>Gammaproteobacteria</taxon>
        <taxon>Enterobacterales</taxon>
        <taxon>Enterobacteriaceae</taxon>
        <taxon>Escherichia</taxon>
    </lineage>
</organism>
<dbReference type="EMBL" id="UARW01000010">
    <property type="protein sequence ID" value="SQD05165.1"/>
    <property type="molecule type" value="Genomic_DNA"/>
</dbReference>
<sequence>MLFITIVTRMCNQVTGKLLRKVAFAAQDALQPIDNTFLILHGIKNAVDMRPVFNVAVRVIFRRI</sequence>
<evidence type="ECO:0000313" key="1">
    <source>
        <dbReference type="EMBL" id="SQD05165.1"/>
    </source>
</evidence>
<dbReference type="AlphaFoldDB" id="A0A2X3KGQ6"/>
<dbReference type="Proteomes" id="UP000250991">
    <property type="component" value="Unassembled WGS sequence"/>
</dbReference>
<name>A0A2X3KGQ6_ECOLX</name>
<accession>A0A2X3KGQ6</accession>
<reference evidence="1 2" key="1">
    <citation type="submission" date="2018-06" db="EMBL/GenBank/DDBJ databases">
        <authorList>
            <consortium name="Pathogen Informatics"/>
            <person name="Doyle S."/>
        </authorList>
    </citation>
    <scope>NUCLEOTIDE SEQUENCE [LARGE SCALE GENOMIC DNA]</scope>
    <source>
        <strain evidence="1 2">NCTC8009</strain>
    </source>
</reference>
<protein>
    <submittedName>
        <fullName evidence="1">Uncharacterized protein</fullName>
    </submittedName>
</protein>